<dbReference type="GO" id="GO:0044423">
    <property type="term" value="C:virion component"/>
    <property type="evidence" value="ECO:0007669"/>
    <property type="project" value="UniProtKB-KW"/>
</dbReference>
<proteinExistence type="predicted"/>
<comment type="subcellular location">
    <subcellularLocation>
        <location evidence="1">Virion</location>
    </subcellularLocation>
</comment>
<evidence type="ECO:0000313" key="4">
    <source>
        <dbReference type="EMBL" id="DAD92561.1"/>
    </source>
</evidence>
<accession>A0A8S5ND52</accession>
<dbReference type="EMBL" id="BK015139">
    <property type="protein sequence ID" value="DAD92561.1"/>
    <property type="molecule type" value="Genomic_DNA"/>
</dbReference>
<organism evidence="4">
    <name type="scientific">Siphoviridae sp. ctUse40</name>
    <dbReference type="NCBI Taxonomy" id="2826356"/>
    <lineage>
        <taxon>Viruses</taxon>
        <taxon>Duplodnaviria</taxon>
        <taxon>Heunggongvirae</taxon>
        <taxon>Uroviricota</taxon>
        <taxon>Caudoviricetes</taxon>
    </lineage>
</organism>
<protein>
    <submittedName>
        <fullName evidence="4">Major capsid protein</fullName>
    </submittedName>
</protein>
<evidence type="ECO:0000256" key="1">
    <source>
        <dbReference type="ARBA" id="ARBA00004328"/>
    </source>
</evidence>
<evidence type="ECO:0000256" key="2">
    <source>
        <dbReference type="ARBA" id="ARBA00022844"/>
    </source>
</evidence>
<keyword evidence="2" id="KW-0946">Virion</keyword>
<dbReference type="SUPFAM" id="SSF56563">
    <property type="entry name" value="Major capsid protein gp5"/>
    <property type="match status" value="1"/>
</dbReference>
<dbReference type="NCBIfam" id="TIGR01554">
    <property type="entry name" value="major_cap_HK97"/>
    <property type="match status" value="1"/>
</dbReference>
<evidence type="ECO:0000259" key="3">
    <source>
        <dbReference type="Pfam" id="PF05065"/>
    </source>
</evidence>
<feature type="domain" description="Phage capsid-like C-terminal" evidence="3">
    <location>
        <begin position="98"/>
        <end position="234"/>
    </location>
</feature>
<sequence>MKFEKEQEYSKNIMNAIKSGDEKEIETAFNEFHNSLVNAMKKDYEEVVESNDKAILAQRGYRTLTSKETEFYEKFIEGAKSSNPKQALADLLTTKGGMPETIYEDVYKDLVESHPLLSRINFKDVKYLTRWLLNDHTADKAIWGEINAEITKQIESSFKSIDIVQGKLSAFVVIALDMLELGPTFLDAYIRTILKEAMACGLEYGIVKGMGIKGEPIGLNRDIHEGVTVNTTTGYPVKTKVNVTSLSIKDYCALIADNLLKKENNKVRVLTQVQLLVNPIDYLKKIVPATTVQAADGTYKNNLFPFPTEVIQTSVLDEGEAILAILPEYFFGVGASKNASLEYSDEFKFLEDKRVYKSKMFGFGRAEDNTSAVLLNIANLKETYITVNVNEVKGTVSTKEQA</sequence>
<reference evidence="4" key="1">
    <citation type="journal article" date="2021" name="Proc. Natl. Acad. Sci. U.S.A.">
        <title>A Catalog of Tens of Thousands of Viruses from Human Metagenomes Reveals Hidden Associations with Chronic Diseases.</title>
        <authorList>
            <person name="Tisza M.J."/>
            <person name="Buck C.B."/>
        </authorList>
    </citation>
    <scope>NUCLEOTIDE SEQUENCE</scope>
    <source>
        <strain evidence="4">CtUse40</strain>
    </source>
</reference>
<dbReference type="Pfam" id="PF05065">
    <property type="entry name" value="Phage_capsid"/>
    <property type="match status" value="1"/>
</dbReference>
<name>A0A8S5ND52_9CAUD</name>
<dbReference type="InterPro" id="IPR024455">
    <property type="entry name" value="Phage_capsid"/>
</dbReference>
<dbReference type="InterPro" id="IPR054612">
    <property type="entry name" value="Phage_capsid-like_C"/>
</dbReference>